<dbReference type="GO" id="GO:0015074">
    <property type="term" value="P:DNA integration"/>
    <property type="evidence" value="ECO:0007669"/>
    <property type="project" value="InterPro"/>
</dbReference>
<dbReference type="NCBIfam" id="NF033577">
    <property type="entry name" value="transpos_IS481"/>
    <property type="match status" value="1"/>
</dbReference>
<name>A0A7Y9TKX7_9BACT</name>
<feature type="domain" description="Integrase catalytic" evidence="1">
    <location>
        <begin position="102"/>
        <end position="276"/>
    </location>
</feature>
<organism evidence="2 3">
    <name type="scientific">Granulicella arctica</name>
    <dbReference type="NCBI Taxonomy" id="940613"/>
    <lineage>
        <taxon>Bacteria</taxon>
        <taxon>Pseudomonadati</taxon>
        <taxon>Acidobacteriota</taxon>
        <taxon>Terriglobia</taxon>
        <taxon>Terriglobales</taxon>
        <taxon>Acidobacteriaceae</taxon>
        <taxon>Granulicella</taxon>
    </lineage>
</organism>
<sequence>MRALAQRHGINPKTVAKWKKRETTADRRAGPTVPRSTVLSVEQEAIIVAFRKHTLLPLDDCLYALQATIPQLTRSSLHRCLERHGISRLPDVEGDKPRRKKFDTYPIGFFHIDLAEVRTAEGKLYLFVAIDRTSKFAVVELVEKADMRAAAAFLEALVEAVPYRIHTVLTDNGIQFADLPKNRQGPTARFRGHPFDRLCFVHGIEHRLTKPNHPWTNGQVERMNRTIKDATVKRYFYDTHNQLKAHLNDFLRVYNFARRLKTLKGLTPYEYLCKLWTQTPDRFTLNPIHQRPGLNR</sequence>
<comment type="caution">
    <text evidence="2">The sequence shown here is derived from an EMBL/GenBank/DDBJ whole genome shotgun (WGS) entry which is preliminary data.</text>
</comment>
<dbReference type="Pfam" id="PF13683">
    <property type="entry name" value="rve_3"/>
    <property type="match status" value="1"/>
</dbReference>
<reference evidence="2 3" key="1">
    <citation type="submission" date="2020-07" db="EMBL/GenBank/DDBJ databases">
        <title>Genomic Encyclopedia of Type Strains, Phase IV (KMG-V): Genome sequencing to study the core and pangenomes of soil and plant-associated prokaryotes.</title>
        <authorList>
            <person name="Whitman W."/>
        </authorList>
    </citation>
    <scope>NUCLEOTIDE SEQUENCE [LARGE SCALE GENOMIC DNA]</scope>
    <source>
        <strain evidence="2 3">X4EP2</strain>
    </source>
</reference>
<dbReference type="AlphaFoldDB" id="A0A7Y9TKX7"/>
<evidence type="ECO:0000313" key="2">
    <source>
        <dbReference type="EMBL" id="NYF79632.1"/>
    </source>
</evidence>
<dbReference type="PANTHER" id="PTHR35004:SF7">
    <property type="entry name" value="INTEGRASE PROTEIN"/>
    <property type="match status" value="1"/>
</dbReference>
<dbReference type="Proteomes" id="UP000589520">
    <property type="component" value="Unassembled WGS sequence"/>
</dbReference>
<keyword evidence="3" id="KW-1185">Reference proteome</keyword>
<dbReference type="EMBL" id="JACCCW010000002">
    <property type="protein sequence ID" value="NYF79632.1"/>
    <property type="molecule type" value="Genomic_DNA"/>
</dbReference>
<evidence type="ECO:0000313" key="3">
    <source>
        <dbReference type="Proteomes" id="UP000589520"/>
    </source>
</evidence>
<accession>A0A7Y9TKX7</accession>
<dbReference type="InterPro" id="IPR001584">
    <property type="entry name" value="Integrase_cat-core"/>
</dbReference>
<dbReference type="Gene3D" id="3.30.420.10">
    <property type="entry name" value="Ribonuclease H-like superfamily/Ribonuclease H"/>
    <property type="match status" value="1"/>
</dbReference>
<dbReference type="GO" id="GO:0003676">
    <property type="term" value="F:nucleic acid binding"/>
    <property type="evidence" value="ECO:0007669"/>
    <property type="project" value="InterPro"/>
</dbReference>
<dbReference type="SUPFAM" id="SSF53098">
    <property type="entry name" value="Ribonuclease H-like"/>
    <property type="match status" value="1"/>
</dbReference>
<dbReference type="InterPro" id="IPR047656">
    <property type="entry name" value="IS481-like_transpos"/>
</dbReference>
<dbReference type="InterPro" id="IPR036397">
    <property type="entry name" value="RNaseH_sf"/>
</dbReference>
<dbReference type="PROSITE" id="PS50994">
    <property type="entry name" value="INTEGRASE"/>
    <property type="match status" value="1"/>
</dbReference>
<evidence type="ECO:0000259" key="1">
    <source>
        <dbReference type="PROSITE" id="PS50994"/>
    </source>
</evidence>
<dbReference type="PANTHER" id="PTHR35004">
    <property type="entry name" value="TRANSPOSASE RV3428C-RELATED"/>
    <property type="match status" value="1"/>
</dbReference>
<gene>
    <name evidence="2" type="ORF">HDF17_001952</name>
</gene>
<dbReference type="InterPro" id="IPR012337">
    <property type="entry name" value="RNaseH-like_sf"/>
</dbReference>
<proteinExistence type="predicted"/>
<protein>
    <submittedName>
        <fullName evidence="2">Transposase InsO family protein</fullName>
    </submittedName>
</protein>